<dbReference type="AlphaFoldDB" id="A0A7S2XTK6"/>
<name>A0A7S2XTK6_9STRA</name>
<dbReference type="InterPro" id="IPR001765">
    <property type="entry name" value="Carbonic_anhydrase"/>
</dbReference>
<evidence type="ECO:0000256" key="3">
    <source>
        <dbReference type="ARBA" id="ARBA00014628"/>
    </source>
</evidence>
<feature type="binding site" evidence="9">
    <location>
        <position position="82"/>
    </location>
    <ligand>
        <name>Zn(2+)</name>
        <dbReference type="ChEBI" id="CHEBI:29105"/>
    </ligand>
</feature>
<protein>
    <recommendedName>
        <fullName evidence="3 10">Carbonic anhydrase</fullName>
        <ecNumber evidence="2 10">4.2.1.1</ecNumber>
    </recommendedName>
    <alternativeName>
        <fullName evidence="7 10">Carbonate dehydratase</fullName>
    </alternativeName>
</protein>
<dbReference type="PANTHER" id="PTHR11002">
    <property type="entry name" value="CARBONIC ANHYDRASE"/>
    <property type="match status" value="1"/>
</dbReference>
<organism evidence="12">
    <name type="scientific">Fibrocapsa japonica</name>
    <dbReference type="NCBI Taxonomy" id="94617"/>
    <lineage>
        <taxon>Eukaryota</taxon>
        <taxon>Sar</taxon>
        <taxon>Stramenopiles</taxon>
        <taxon>Ochrophyta</taxon>
        <taxon>Raphidophyceae</taxon>
        <taxon>Chattonellales</taxon>
        <taxon>Chattonellaceae</taxon>
        <taxon>Fibrocapsa</taxon>
    </lineage>
</organism>
<keyword evidence="11" id="KW-0175">Coiled coil</keyword>
<dbReference type="CDD" id="cd00883">
    <property type="entry name" value="beta_CA_cladeA"/>
    <property type="match status" value="1"/>
</dbReference>
<gene>
    <name evidence="12" type="ORF">FJAP1339_LOCUS205</name>
</gene>
<proteinExistence type="inferred from homology"/>
<sequence length="261" mass="30164">MYSLSSMYRSVAFGRSPIASQRFPFYLPGKELYHSIWDKSDFQQIFENNKKWVHKHLEEDPDYFKKLKMGQKPRYLFIGCSDSRVPANEIMGLSAGDVFVHRNVANLVVNGDMNLLSVLQYSVEVLKVRDVIVCGHYGCGGVKAASTIGTDHGLLEHWLRNIKDVIRVHQDELNTIEDEEKRHERLVELSVQEQCINLFANPIVQRSQVTHGYPRIHGFVYDIGNGYLRELEIDFKKEVSKLKDIYSHYDFSKIPGNEDPK</sequence>
<evidence type="ECO:0000256" key="1">
    <source>
        <dbReference type="ARBA" id="ARBA00006217"/>
    </source>
</evidence>
<evidence type="ECO:0000256" key="11">
    <source>
        <dbReference type="SAM" id="Coils"/>
    </source>
</evidence>
<evidence type="ECO:0000256" key="10">
    <source>
        <dbReference type="RuleBase" id="RU003956"/>
    </source>
</evidence>
<dbReference type="SMART" id="SM00947">
    <property type="entry name" value="Pro_CA"/>
    <property type="match status" value="1"/>
</dbReference>
<dbReference type="GO" id="GO:0008270">
    <property type="term" value="F:zinc ion binding"/>
    <property type="evidence" value="ECO:0007669"/>
    <property type="project" value="UniProtKB-UniRule"/>
</dbReference>
<evidence type="ECO:0000256" key="4">
    <source>
        <dbReference type="ARBA" id="ARBA00022723"/>
    </source>
</evidence>
<accession>A0A7S2XTK6</accession>
<feature type="binding site" evidence="9">
    <location>
        <position position="80"/>
    </location>
    <ligand>
        <name>Zn(2+)</name>
        <dbReference type="ChEBI" id="CHEBI:29105"/>
    </ligand>
</feature>
<comment type="similarity">
    <text evidence="1 10">Belongs to the beta-class carbonic anhydrase family.</text>
</comment>
<dbReference type="Pfam" id="PF00484">
    <property type="entry name" value="Pro_CA"/>
    <property type="match status" value="1"/>
</dbReference>
<comment type="function">
    <text evidence="10">Reversible hydration of carbon dioxide.</text>
</comment>
<reference evidence="12" key="1">
    <citation type="submission" date="2021-01" db="EMBL/GenBank/DDBJ databases">
        <authorList>
            <person name="Corre E."/>
            <person name="Pelletier E."/>
            <person name="Niang G."/>
            <person name="Scheremetjew M."/>
            <person name="Finn R."/>
            <person name="Kale V."/>
            <person name="Holt S."/>
            <person name="Cochrane G."/>
            <person name="Meng A."/>
            <person name="Brown T."/>
            <person name="Cohen L."/>
        </authorList>
    </citation>
    <scope>NUCLEOTIDE SEQUENCE</scope>
    <source>
        <strain evidence="12">CCMP1661</strain>
    </source>
</reference>
<evidence type="ECO:0000256" key="5">
    <source>
        <dbReference type="ARBA" id="ARBA00022833"/>
    </source>
</evidence>
<dbReference type="EC" id="4.2.1.1" evidence="2 10"/>
<keyword evidence="5 9" id="KW-0862">Zinc</keyword>
<evidence type="ECO:0000256" key="8">
    <source>
        <dbReference type="ARBA" id="ARBA00048348"/>
    </source>
</evidence>
<feature type="coiled-coil region" evidence="11">
    <location>
        <begin position="159"/>
        <end position="186"/>
    </location>
</feature>
<keyword evidence="4 9" id="KW-0479">Metal-binding</keyword>
<dbReference type="PANTHER" id="PTHR11002:SF76">
    <property type="entry name" value="CARBONIC ANHYDRASE"/>
    <property type="match status" value="1"/>
</dbReference>
<feature type="binding site" evidence="9">
    <location>
        <position position="136"/>
    </location>
    <ligand>
        <name>Zn(2+)</name>
        <dbReference type="ChEBI" id="CHEBI:29105"/>
    </ligand>
</feature>
<keyword evidence="6 10" id="KW-0456">Lyase</keyword>
<evidence type="ECO:0000256" key="7">
    <source>
        <dbReference type="ARBA" id="ARBA00031969"/>
    </source>
</evidence>
<evidence type="ECO:0000256" key="9">
    <source>
        <dbReference type="PIRSR" id="PIRSR601765-1"/>
    </source>
</evidence>
<dbReference type="PROSITE" id="PS00704">
    <property type="entry name" value="PROK_CO2_ANHYDRASE_1"/>
    <property type="match status" value="1"/>
</dbReference>
<dbReference type="SUPFAM" id="SSF53056">
    <property type="entry name" value="beta-carbonic anhydrase, cab"/>
    <property type="match status" value="1"/>
</dbReference>
<dbReference type="Gene3D" id="3.40.1050.10">
    <property type="entry name" value="Carbonic anhydrase"/>
    <property type="match status" value="1"/>
</dbReference>
<dbReference type="InterPro" id="IPR015892">
    <property type="entry name" value="Carbonic_anhydrase_CS"/>
</dbReference>
<dbReference type="FunFam" id="3.40.1050.10:FF:000001">
    <property type="entry name" value="Carbonic anhydrase"/>
    <property type="match status" value="1"/>
</dbReference>
<evidence type="ECO:0000313" key="12">
    <source>
        <dbReference type="EMBL" id="CAD9857706.1"/>
    </source>
</evidence>
<evidence type="ECO:0000256" key="2">
    <source>
        <dbReference type="ARBA" id="ARBA00012925"/>
    </source>
</evidence>
<feature type="binding site" evidence="9">
    <location>
        <position position="139"/>
    </location>
    <ligand>
        <name>Zn(2+)</name>
        <dbReference type="ChEBI" id="CHEBI:29105"/>
    </ligand>
</feature>
<dbReference type="InterPro" id="IPR036874">
    <property type="entry name" value="Carbonic_anhydrase_sf"/>
</dbReference>
<comment type="cofactor">
    <cofactor evidence="9">
        <name>Zn(2+)</name>
        <dbReference type="ChEBI" id="CHEBI:29105"/>
    </cofactor>
    <text evidence="9">Binds 1 zinc ion per subunit.</text>
</comment>
<comment type="catalytic activity">
    <reaction evidence="8 10">
        <text>hydrogencarbonate + H(+) = CO2 + H2O</text>
        <dbReference type="Rhea" id="RHEA:10748"/>
        <dbReference type="ChEBI" id="CHEBI:15377"/>
        <dbReference type="ChEBI" id="CHEBI:15378"/>
        <dbReference type="ChEBI" id="CHEBI:16526"/>
        <dbReference type="ChEBI" id="CHEBI:17544"/>
        <dbReference type="EC" id="4.2.1.1"/>
    </reaction>
</comment>
<dbReference type="GO" id="GO:0015976">
    <property type="term" value="P:carbon utilization"/>
    <property type="evidence" value="ECO:0007669"/>
    <property type="project" value="InterPro"/>
</dbReference>
<dbReference type="EMBL" id="HBHR01000691">
    <property type="protein sequence ID" value="CAD9857706.1"/>
    <property type="molecule type" value="Transcribed_RNA"/>
</dbReference>
<evidence type="ECO:0000256" key="6">
    <source>
        <dbReference type="ARBA" id="ARBA00023239"/>
    </source>
</evidence>
<dbReference type="GO" id="GO:0004089">
    <property type="term" value="F:carbonate dehydratase activity"/>
    <property type="evidence" value="ECO:0007669"/>
    <property type="project" value="UniProtKB-UniRule"/>
</dbReference>